<organism evidence="10 11">
    <name type="scientific">Tessaracoccus rhinocerotis</name>
    <dbReference type="NCBI Taxonomy" id="1689449"/>
    <lineage>
        <taxon>Bacteria</taxon>
        <taxon>Bacillati</taxon>
        <taxon>Actinomycetota</taxon>
        <taxon>Actinomycetes</taxon>
        <taxon>Propionibacteriales</taxon>
        <taxon>Propionibacteriaceae</taxon>
        <taxon>Tessaracoccus</taxon>
    </lineage>
</organism>
<evidence type="ECO:0000256" key="8">
    <source>
        <dbReference type="SAM" id="Coils"/>
    </source>
</evidence>
<feature type="coiled-coil region" evidence="8">
    <location>
        <begin position="32"/>
        <end position="135"/>
    </location>
</feature>
<evidence type="ECO:0000256" key="2">
    <source>
        <dbReference type="ARBA" id="ARBA00018787"/>
    </source>
</evidence>
<dbReference type="InterPro" id="IPR007793">
    <property type="entry name" value="DivIVA_fam"/>
</dbReference>
<keyword evidence="5 8" id="KW-0175">Coiled coil</keyword>
<dbReference type="PANTHER" id="PTHR35794">
    <property type="entry name" value="CELL DIVISION PROTEIN DIVIVA"/>
    <property type="match status" value="1"/>
</dbReference>
<reference evidence="10 11" key="1">
    <citation type="submission" date="2019-07" db="EMBL/GenBank/DDBJ databases">
        <authorList>
            <person name="Zhou L.-Y."/>
        </authorList>
    </citation>
    <scope>NUCLEOTIDE SEQUENCE [LARGE SCALE GENOMIC DNA]</scope>
    <source>
        <strain evidence="10 11">YIM 101269</strain>
    </source>
</reference>
<dbReference type="Proteomes" id="UP000317638">
    <property type="component" value="Unassembled WGS sequence"/>
</dbReference>
<keyword evidence="6" id="KW-0131">Cell cycle</keyword>
<feature type="region of interest" description="Disordered" evidence="9">
    <location>
        <begin position="279"/>
        <end position="312"/>
    </location>
</feature>
<keyword evidence="11" id="KW-1185">Reference proteome</keyword>
<dbReference type="InterPro" id="IPR019933">
    <property type="entry name" value="DivIVA_domain"/>
</dbReference>
<gene>
    <name evidence="10" type="ORF">FOJ82_07250</name>
</gene>
<protein>
    <recommendedName>
        <fullName evidence="2">Cell wall synthesis protein Wag31</fullName>
    </recommendedName>
    <alternativeName>
        <fullName evidence="7">Antigen 84</fullName>
    </alternativeName>
</protein>
<sequence>MSLTLEEVRRVRFRMARRGVTGYDVADVDNFIDKVEESFGQFENERDLLRREAQSAGGQGDGAPAVDPQELAAKDNEIANLRAEVERLNAATMQQPAVAQQVGDDGQVAELNSQNEQLRAELARVRGELDEIRTQRVSEISGQSEHITVGTREEASPAVIRLVQLATEQAEQLVSEAEQETQRKLADAKQQAHEITTDARTKAERIESEARVNAEQVRREAEENAARVNTEADARRVELFADLEREQGELTGKVSALREFEGSYRENLRNLLTRNLTALDQENPEPAEVPELAQRQDSETPRLDALAHGSEQ</sequence>
<evidence type="ECO:0000256" key="6">
    <source>
        <dbReference type="ARBA" id="ARBA00023306"/>
    </source>
</evidence>
<accession>A0A553K2H2</accession>
<dbReference type="AlphaFoldDB" id="A0A553K2H2"/>
<dbReference type="Gene3D" id="6.10.250.660">
    <property type="match status" value="1"/>
</dbReference>
<dbReference type="RefSeq" id="WP_143937788.1">
    <property type="nucleotide sequence ID" value="NZ_VKKG01000002.1"/>
</dbReference>
<dbReference type="PANTHER" id="PTHR35794:SF1">
    <property type="entry name" value="CELL CYCLE PROTEIN GPSB"/>
    <property type="match status" value="1"/>
</dbReference>
<dbReference type="GO" id="GO:0051301">
    <property type="term" value="P:cell division"/>
    <property type="evidence" value="ECO:0007669"/>
    <property type="project" value="UniProtKB-KW"/>
</dbReference>
<evidence type="ECO:0000256" key="9">
    <source>
        <dbReference type="SAM" id="MobiDB-lite"/>
    </source>
</evidence>
<keyword evidence="4" id="KW-0132">Cell division</keyword>
<comment type="subcellular location">
    <subcellularLocation>
        <location evidence="1">Cytoplasm</location>
    </subcellularLocation>
</comment>
<dbReference type="OrthoDB" id="9815492at2"/>
<evidence type="ECO:0000256" key="7">
    <source>
        <dbReference type="ARBA" id="ARBA00031737"/>
    </source>
</evidence>
<proteinExistence type="predicted"/>
<evidence type="ECO:0000313" key="11">
    <source>
        <dbReference type="Proteomes" id="UP000317638"/>
    </source>
</evidence>
<feature type="coiled-coil region" evidence="8">
    <location>
        <begin position="160"/>
        <end position="231"/>
    </location>
</feature>
<keyword evidence="3" id="KW-0963">Cytoplasm</keyword>
<name>A0A553K2H2_9ACTN</name>
<comment type="caution">
    <text evidence="10">The sequence shown here is derived from an EMBL/GenBank/DDBJ whole genome shotgun (WGS) entry which is preliminary data.</text>
</comment>
<evidence type="ECO:0000313" key="10">
    <source>
        <dbReference type="EMBL" id="TRY18896.1"/>
    </source>
</evidence>
<evidence type="ECO:0000256" key="1">
    <source>
        <dbReference type="ARBA" id="ARBA00004496"/>
    </source>
</evidence>
<dbReference type="EMBL" id="VKKG01000002">
    <property type="protein sequence ID" value="TRY18896.1"/>
    <property type="molecule type" value="Genomic_DNA"/>
</dbReference>
<dbReference type="GO" id="GO:0005737">
    <property type="term" value="C:cytoplasm"/>
    <property type="evidence" value="ECO:0007669"/>
    <property type="project" value="UniProtKB-SubCell"/>
</dbReference>
<evidence type="ECO:0000256" key="5">
    <source>
        <dbReference type="ARBA" id="ARBA00023054"/>
    </source>
</evidence>
<evidence type="ECO:0000256" key="3">
    <source>
        <dbReference type="ARBA" id="ARBA00022490"/>
    </source>
</evidence>
<dbReference type="NCBIfam" id="TIGR03544">
    <property type="entry name" value="DivI1A_domain"/>
    <property type="match status" value="1"/>
</dbReference>
<evidence type="ECO:0000256" key="4">
    <source>
        <dbReference type="ARBA" id="ARBA00022618"/>
    </source>
</evidence>